<evidence type="ECO:0000256" key="9">
    <source>
        <dbReference type="ARBA" id="ARBA00023002"/>
    </source>
</evidence>
<dbReference type="PROSITE" id="PS00476">
    <property type="entry name" value="FATTY_ACID_DESATUR_1"/>
    <property type="match status" value="1"/>
</dbReference>
<feature type="transmembrane region" description="Helical" evidence="16">
    <location>
        <begin position="34"/>
        <end position="53"/>
    </location>
</feature>
<dbReference type="EMBL" id="VCAZ01000099">
    <property type="protein sequence ID" value="TSS11532.1"/>
    <property type="molecule type" value="Genomic_DNA"/>
</dbReference>
<dbReference type="PANTHER" id="PTHR11351">
    <property type="entry name" value="ACYL-COA DESATURASE"/>
    <property type="match status" value="1"/>
</dbReference>
<protein>
    <submittedName>
        <fullName evidence="18">Stearoyl-CoA desaturase 5</fullName>
    </submittedName>
</protein>
<evidence type="ECO:0000256" key="7">
    <source>
        <dbReference type="ARBA" id="ARBA00022832"/>
    </source>
</evidence>
<dbReference type="CDD" id="cd03505">
    <property type="entry name" value="Delta9-FADS-like"/>
    <property type="match status" value="1"/>
</dbReference>
<comment type="domain">
    <text evidence="14">The histidine box domains are involved in binding the catalytic metal ions.</text>
</comment>
<evidence type="ECO:0000256" key="12">
    <source>
        <dbReference type="ARBA" id="ARBA00023136"/>
    </source>
</evidence>
<gene>
    <name evidence="18" type="ORF">Baya_12001</name>
</gene>
<keyword evidence="13 14" id="KW-0275">Fatty acid biosynthesis</keyword>
<evidence type="ECO:0000256" key="10">
    <source>
        <dbReference type="ARBA" id="ARBA00023004"/>
    </source>
</evidence>
<feature type="transmembrane region" description="Helical" evidence="16">
    <location>
        <begin position="373"/>
        <end position="392"/>
    </location>
</feature>
<dbReference type="GO" id="GO:0004768">
    <property type="term" value="F:stearoyl-CoA 9-desaturase activity"/>
    <property type="evidence" value="ECO:0007669"/>
    <property type="project" value="TreeGrafter"/>
</dbReference>
<dbReference type="Proteomes" id="UP000319801">
    <property type="component" value="Unassembled WGS sequence"/>
</dbReference>
<evidence type="ECO:0000259" key="17">
    <source>
        <dbReference type="Pfam" id="PF10277"/>
    </source>
</evidence>
<dbReference type="PRINTS" id="PR00075">
    <property type="entry name" value="FACDDSATRASE"/>
</dbReference>
<comment type="subcellular location">
    <subcellularLocation>
        <location evidence="2">Membrane</location>
        <topology evidence="2">Multi-pass membrane protein</topology>
    </subcellularLocation>
</comment>
<keyword evidence="11" id="KW-0443">Lipid metabolism</keyword>
<dbReference type="InterPro" id="IPR001522">
    <property type="entry name" value="FADS-1_CS"/>
</dbReference>
<keyword evidence="8 16" id="KW-1133">Transmembrane helix</keyword>
<reference evidence="18 19" key="1">
    <citation type="journal article" date="2019" name="Genome Biol. Evol.">
        <title>Whole-Genome Sequencing of the Giant Devil Catfish, Bagarius yarrelli.</title>
        <authorList>
            <person name="Jiang W."/>
            <person name="Lv Y."/>
            <person name="Cheng L."/>
            <person name="Yang K."/>
            <person name="Chao B."/>
            <person name="Wang X."/>
            <person name="Li Y."/>
            <person name="Pan X."/>
            <person name="You X."/>
            <person name="Zhang Y."/>
            <person name="Yang J."/>
            <person name="Li J."/>
            <person name="Zhang X."/>
            <person name="Liu S."/>
            <person name="Sun C."/>
            <person name="Yang J."/>
            <person name="Shi Q."/>
        </authorList>
    </citation>
    <scope>NUCLEOTIDE SEQUENCE [LARGE SCALE GENOMIC DNA]</scope>
    <source>
        <strain evidence="18">JWS20170419001</strain>
        <tissue evidence="18">Muscle</tissue>
    </source>
</reference>
<feature type="transmembrane region" description="Helical" evidence="16">
    <location>
        <begin position="65"/>
        <end position="86"/>
    </location>
</feature>
<keyword evidence="7" id="KW-0276">Fatty acid metabolism</keyword>
<keyword evidence="12 16" id="KW-0472">Membrane</keyword>
<dbReference type="Pfam" id="PF10277">
    <property type="entry name" value="Frag1"/>
    <property type="match status" value="1"/>
</dbReference>
<feature type="transmembrane region" description="Helical" evidence="16">
    <location>
        <begin position="334"/>
        <end position="353"/>
    </location>
</feature>
<comment type="cofactor">
    <cofactor evidence="1 14">
        <name>Fe(2+)</name>
        <dbReference type="ChEBI" id="CHEBI:29033"/>
    </cofactor>
</comment>
<dbReference type="InterPro" id="IPR015876">
    <property type="entry name" value="Acyl-CoA_DS"/>
</dbReference>
<evidence type="ECO:0000256" key="1">
    <source>
        <dbReference type="ARBA" id="ARBA00001954"/>
    </source>
</evidence>
<evidence type="ECO:0000256" key="5">
    <source>
        <dbReference type="ARBA" id="ARBA00022692"/>
    </source>
</evidence>
<evidence type="ECO:0000256" key="3">
    <source>
        <dbReference type="ARBA" id="ARBA00009295"/>
    </source>
</evidence>
<feature type="transmembrane region" description="Helical" evidence="16">
    <location>
        <begin position="404"/>
        <end position="420"/>
    </location>
</feature>
<evidence type="ECO:0000256" key="13">
    <source>
        <dbReference type="ARBA" id="ARBA00023160"/>
    </source>
</evidence>
<sequence>MDAFSEGERCEVADRAGPDGAESREPNRANRQRIVWRNVILMGLLHAGALYSVLLIPKAHPFTWIWSYACFMITALGITAGAHRLWSHRSYKAKLPLRIFLAAANSMAFQNDIFEWSRDHRAHHKYSETDADPHNAKRGFFFSHVGWLFMPKHKEVIEKGKRLDLSDLLADPVVVFQRKYYKISVLLMCFILPTLVPWYFWGESMWNSYFLASILRYTVVLNLTWLVNSAAHMYGNRPYNRNINPRENCLVTFGAIGEGFHNFHHTFPFDYAASEFGLRYNPTTCFIDLMCWLGLASNRKKATPEMITARKLRTGFILGVLRYLQLKPRVRKPWLNIISLVALSLACFGMTLVGNFQLSNDEELHNVGTSMTFGLGTLFCWIQSFMTMKVNLRNEGKCAGIPRFLLSGAVTFCMLLYFALMTQRLHMHAARAQWALVMFFLAFLSTFAIEFRHHHFEIVCSDDQEPPICLSETFSEASDYQSDQL</sequence>
<comment type="similarity">
    <text evidence="3 14">Belongs to the fatty acid desaturase type 1 family.</text>
</comment>
<dbReference type="GO" id="GO:0006636">
    <property type="term" value="P:unsaturated fatty acid biosynthetic process"/>
    <property type="evidence" value="ECO:0007669"/>
    <property type="project" value="TreeGrafter"/>
</dbReference>
<evidence type="ECO:0000256" key="14">
    <source>
        <dbReference type="RuleBase" id="RU000581"/>
    </source>
</evidence>
<keyword evidence="4 14" id="KW-0444">Lipid biosynthesis</keyword>
<name>A0A556V280_BAGYA</name>
<dbReference type="OrthoDB" id="10260134at2759"/>
<evidence type="ECO:0000256" key="16">
    <source>
        <dbReference type="SAM" id="Phobius"/>
    </source>
</evidence>
<evidence type="ECO:0000256" key="4">
    <source>
        <dbReference type="ARBA" id="ARBA00022516"/>
    </source>
</evidence>
<keyword evidence="19" id="KW-1185">Reference proteome</keyword>
<evidence type="ECO:0000256" key="2">
    <source>
        <dbReference type="ARBA" id="ARBA00004141"/>
    </source>
</evidence>
<feature type="transmembrane region" description="Helical" evidence="16">
    <location>
        <begin position="180"/>
        <end position="200"/>
    </location>
</feature>
<dbReference type="PANTHER" id="PTHR11351:SF100">
    <property type="entry name" value="STEAROYL-COA DESATURASE 5"/>
    <property type="match status" value="1"/>
</dbReference>
<feature type="transmembrane region" description="Helical" evidence="16">
    <location>
        <begin position="206"/>
        <end position="227"/>
    </location>
</feature>
<evidence type="ECO:0000256" key="6">
    <source>
        <dbReference type="ARBA" id="ARBA00022723"/>
    </source>
</evidence>
<feature type="region of interest" description="Disordered" evidence="15">
    <location>
        <begin position="1"/>
        <end position="27"/>
    </location>
</feature>
<evidence type="ECO:0000256" key="8">
    <source>
        <dbReference type="ARBA" id="ARBA00022989"/>
    </source>
</evidence>
<dbReference type="GO" id="GO:0005789">
    <property type="term" value="C:endoplasmic reticulum membrane"/>
    <property type="evidence" value="ECO:0007669"/>
    <property type="project" value="TreeGrafter"/>
</dbReference>
<comment type="caution">
    <text evidence="18">The sequence shown here is derived from an EMBL/GenBank/DDBJ whole genome shotgun (WGS) entry which is preliminary data.</text>
</comment>
<accession>A0A556V280</accession>
<keyword evidence="6" id="KW-0479">Metal-binding</keyword>
<evidence type="ECO:0000313" key="19">
    <source>
        <dbReference type="Proteomes" id="UP000319801"/>
    </source>
</evidence>
<feature type="transmembrane region" description="Helical" evidence="16">
    <location>
        <begin position="432"/>
        <end position="449"/>
    </location>
</feature>
<feature type="domain" description="CWH43-like N-terminal" evidence="17">
    <location>
        <begin position="316"/>
        <end position="453"/>
    </location>
</feature>
<proteinExistence type="inferred from homology"/>
<dbReference type="AlphaFoldDB" id="A0A556V280"/>
<keyword evidence="9 14" id="KW-0560">Oxidoreductase</keyword>
<keyword evidence="10" id="KW-0408">Iron</keyword>
<evidence type="ECO:0000256" key="11">
    <source>
        <dbReference type="ARBA" id="ARBA00023098"/>
    </source>
</evidence>
<evidence type="ECO:0000313" key="18">
    <source>
        <dbReference type="EMBL" id="TSS11532.1"/>
    </source>
</evidence>
<organism evidence="18 19">
    <name type="scientific">Bagarius yarrelli</name>
    <name type="common">Goonch</name>
    <name type="synonym">Bagrus yarrelli</name>
    <dbReference type="NCBI Taxonomy" id="175774"/>
    <lineage>
        <taxon>Eukaryota</taxon>
        <taxon>Metazoa</taxon>
        <taxon>Chordata</taxon>
        <taxon>Craniata</taxon>
        <taxon>Vertebrata</taxon>
        <taxon>Euteleostomi</taxon>
        <taxon>Actinopterygii</taxon>
        <taxon>Neopterygii</taxon>
        <taxon>Teleostei</taxon>
        <taxon>Ostariophysi</taxon>
        <taxon>Siluriformes</taxon>
        <taxon>Sisoridae</taxon>
        <taxon>Sisorinae</taxon>
        <taxon>Bagarius</taxon>
    </lineage>
</organism>
<dbReference type="InterPro" id="IPR019402">
    <property type="entry name" value="CWH43_N"/>
</dbReference>
<evidence type="ECO:0000256" key="15">
    <source>
        <dbReference type="SAM" id="MobiDB-lite"/>
    </source>
</evidence>
<dbReference type="GO" id="GO:0005506">
    <property type="term" value="F:iron ion binding"/>
    <property type="evidence" value="ECO:0007669"/>
    <property type="project" value="TreeGrafter"/>
</dbReference>
<keyword evidence="5 14" id="KW-0812">Transmembrane</keyword>